<gene>
    <name evidence="3" type="ORF">C4886_05935</name>
</gene>
<dbReference type="InterPro" id="IPR019734">
    <property type="entry name" value="TPR_rpt"/>
</dbReference>
<reference evidence="3 4" key="1">
    <citation type="submission" date="2018-02" db="EMBL/GenBank/DDBJ databases">
        <title>Complete genome sequencing of Faecalibacterium prausnitzii strains isolated from the human gut.</title>
        <authorList>
            <person name="Fitzgerald B.C."/>
            <person name="Shkoporov A.N."/>
            <person name="Ross P.R."/>
            <person name="Hill C."/>
        </authorList>
    </citation>
    <scope>NUCLEOTIDE SEQUENCE [LARGE SCALE GENOMIC DNA]</scope>
    <source>
        <strain evidence="3 4">APC942/31-1</strain>
    </source>
</reference>
<protein>
    <submittedName>
        <fullName evidence="3">LicD family protein</fullName>
    </submittedName>
</protein>
<dbReference type="InterPro" id="IPR052942">
    <property type="entry name" value="LPS_cholinephosphotransferase"/>
</dbReference>
<dbReference type="InterPro" id="IPR007074">
    <property type="entry name" value="LicD/FKTN/FKRP_NTP_transf"/>
</dbReference>
<dbReference type="Pfam" id="PF04991">
    <property type="entry name" value="LicD"/>
    <property type="match status" value="1"/>
</dbReference>
<dbReference type="EMBL" id="PSQG01000006">
    <property type="protein sequence ID" value="RCH44982.1"/>
    <property type="molecule type" value="Genomic_DNA"/>
</dbReference>
<dbReference type="Gene3D" id="1.25.40.10">
    <property type="entry name" value="Tetratricopeptide repeat domain"/>
    <property type="match status" value="1"/>
</dbReference>
<dbReference type="GO" id="GO:0009100">
    <property type="term" value="P:glycoprotein metabolic process"/>
    <property type="evidence" value="ECO:0007669"/>
    <property type="project" value="UniProtKB-ARBA"/>
</dbReference>
<comment type="caution">
    <text evidence="3">The sequence shown here is derived from an EMBL/GenBank/DDBJ whole genome shotgun (WGS) entry which is preliminary data.</text>
</comment>
<feature type="repeat" description="TPR" evidence="1">
    <location>
        <begin position="671"/>
        <end position="704"/>
    </location>
</feature>
<organism evidence="3 4">
    <name type="scientific">Blautia obeum</name>
    <dbReference type="NCBI Taxonomy" id="40520"/>
    <lineage>
        <taxon>Bacteria</taxon>
        <taxon>Bacillati</taxon>
        <taxon>Bacillota</taxon>
        <taxon>Clostridia</taxon>
        <taxon>Lachnospirales</taxon>
        <taxon>Lachnospiraceae</taxon>
        <taxon>Blautia</taxon>
    </lineage>
</organism>
<evidence type="ECO:0000259" key="2">
    <source>
        <dbReference type="Pfam" id="PF04991"/>
    </source>
</evidence>
<feature type="domain" description="LicD/FKTN/FKRP nucleotidyltransferase" evidence="2">
    <location>
        <begin position="19"/>
        <end position="238"/>
    </location>
</feature>
<dbReference type="SUPFAM" id="SSF48452">
    <property type="entry name" value="TPR-like"/>
    <property type="match status" value="1"/>
</dbReference>
<dbReference type="RefSeq" id="WP_114001937.1">
    <property type="nucleotide sequence ID" value="NZ_PSQG01000006.1"/>
</dbReference>
<evidence type="ECO:0000313" key="4">
    <source>
        <dbReference type="Proteomes" id="UP000253208"/>
    </source>
</evidence>
<evidence type="ECO:0000256" key="1">
    <source>
        <dbReference type="PROSITE-ProRule" id="PRU00339"/>
    </source>
</evidence>
<keyword evidence="1" id="KW-0802">TPR repeat</keyword>
<name>A0A367G2P2_9FIRM</name>
<dbReference type="AlphaFoldDB" id="A0A367G2P2"/>
<dbReference type="Proteomes" id="UP000253208">
    <property type="component" value="Unassembled WGS sequence"/>
</dbReference>
<accession>A0A367G2P2</accession>
<dbReference type="PANTHER" id="PTHR43404:SF1">
    <property type="entry name" value="MNN4P"/>
    <property type="match status" value="1"/>
</dbReference>
<evidence type="ECO:0000313" key="3">
    <source>
        <dbReference type="EMBL" id="RCH44982.1"/>
    </source>
</evidence>
<sequence length="759" mass="90445">MTEKQKLLLQLFREVDAICKKHDLRYVMAGGTLIGVLRNEGFIPWDDDVDIYMPKSDWDKFVEICQNEMPPNRAVYCAEVDRNYTNGFPRYGSTDTCAIHKHQIIGDDKAGEIIDVLTLDPIPDDDREYEKYRDHMMIYTELLNISMVVGVRWEISPWRYLYWLFRYTFCGKDRTLKKLEKIMFSYKEEECSRYAMRWGGCPFLFDKDMMFPVKYMDFEGEKVMIPHRTSDYLIWHYGDEWSYIPPHGERESHESVDVPGASYQEVRDEYMPRIDKKRIRRQMLFRKFYCLLMAKGDHKQDDRRRRIKAGVVARDVSARLMRSEKTAETLLKERRYDVLGEIFEEYYRVQLSMEFIGREDFNGIRPFYHPILIPLEDKAFQAAMLTLIYQERVSKAYRMYEVRKKMDHLTPEMEQTVEDIRRFRKAASHYEFKEMQEAEAIVDDLLRKYPDAPGFLKFKCRFVMERLEGPQNASEAEKFLSYCLRVFPQDGYFMKYKGDLLWKKGLRNEAMAEYLKARECTNNGIVQLELDKFLKKQKSQAIRDCRDLLVSQRRSEALSLMEFWSRLMPEDEEIRGALYLAKVYSVRTKGELEELVRELCKELGITGNSPREGTLEEPVYKEALTCAWQRFGYPKALAEGRTRILCSDEEGEMEYLAEEIRSFLVHKEWQGEVYKLLGDIRKKQGRTREAFENYFLALDHEPHPYIKNELSRIFLEDLYDGSRRTGFFAKKADVTEFLNSWLDKYKSQEELQELLKRIL</sequence>
<proteinExistence type="predicted"/>
<dbReference type="InterPro" id="IPR011990">
    <property type="entry name" value="TPR-like_helical_dom_sf"/>
</dbReference>
<dbReference type="PANTHER" id="PTHR43404">
    <property type="entry name" value="LIPOPOLYSACCHARIDE CHOLINEPHOSPHOTRANSFERASE LICD"/>
    <property type="match status" value="1"/>
</dbReference>
<dbReference type="PROSITE" id="PS50005">
    <property type="entry name" value="TPR"/>
    <property type="match status" value="1"/>
</dbReference>